<protein>
    <submittedName>
        <fullName evidence="1">Uncharacterized protein</fullName>
    </submittedName>
</protein>
<evidence type="ECO:0000313" key="2">
    <source>
        <dbReference type="Proteomes" id="UP000005522"/>
    </source>
</evidence>
<dbReference type="Proteomes" id="UP000005522">
    <property type="component" value="Chromosome"/>
</dbReference>
<dbReference type="EMBL" id="CP005986">
    <property type="protein sequence ID" value="AIA54117.1"/>
    <property type="molecule type" value="Genomic_DNA"/>
</dbReference>
<organism evidence="1 2">
    <name type="scientific">Acidithiobacillus caldus (strain ATCC 51756 / DSM 8584 / KU)</name>
    <dbReference type="NCBI Taxonomy" id="637389"/>
    <lineage>
        <taxon>Bacteria</taxon>
        <taxon>Pseudomonadati</taxon>
        <taxon>Pseudomonadota</taxon>
        <taxon>Acidithiobacillia</taxon>
        <taxon>Acidithiobacillales</taxon>
        <taxon>Acidithiobacillaceae</taxon>
        <taxon>Acidithiobacillus</taxon>
    </lineage>
</organism>
<dbReference type="HOGENOM" id="CLU_884616_0_0_6"/>
<gene>
    <name evidence="1" type="ORF">Acaty_c0226</name>
</gene>
<dbReference type="RefSeq" id="WP_004870130.1">
    <property type="nucleotide sequence ID" value="NZ_CP005986.1"/>
</dbReference>
<evidence type="ECO:0000313" key="1">
    <source>
        <dbReference type="EMBL" id="AIA54117.1"/>
    </source>
</evidence>
<sequence length="334" mass="37761">MVSRSHRVLQRLEEWLPLARGLMDRAGKDAQDSGAHLMNAIYECLEHGDQELFQGFLEALRAEGLSEVWQFIWDQAVGFACEKSYTDESRSVLVGQPLLAPWTGRCTAQDRKQITKLLKELQVLPKRSAVSWAAAPQSAHFLRDVSPVTLWDFNTPGASAPYWWTYRKEFTPGLQILVGRVELPPGADIEWMDLEDLRNAMASALNWAPQSLGYLAPLLKFLEHDEEETLDPLDQMLTNMGFSIRHALQHWLAEIAVPTQECTVLLDAHAPDRLEVYVQAKGKLKASLCRVEYGAPTLERERILDRVRVVLSDLGVRVLWVVDSGRNGPTWGVH</sequence>
<reference evidence="1 2" key="1">
    <citation type="journal article" date="2009" name="J. Bacteriol.">
        <title>Draft genome sequence of the extremely acidophilic bacterium Acidithiobacillus caldus ATCC 51756 reveals metabolic versatility in the genus Acidithiobacillus.</title>
        <authorList>
            <person name="Valdes J."/>
            <person name="Quatrini R."/>
            <person name="Hallberg K."/>
            <person name="Dopson M."/>
            <person name="Valenzuela P.D."/>
            <person name="Holmes D.S."/>
        </authorList>
    </citation>
    <scope>NUCLEOTIDE SEQUENCE [LARGE SCALE GENOMIC DNA]</scope>
    <source>
        <strain evidence="2">ATCC 51756 / DSM 8584 / KU</strain>
    </source>
</reference>
<accession>A0A059ZW23</accession>
<dbReference type="KEGG" id="acz:Acaty_c0226"/>
<proteinExistence type="predicted"/>
<dbReference type="AlphaFoldDB" id="A0A059ZW23"/>
<name>A0A059ZW23_ACICK</name>